<protein>
    <submittedName>
        <fullName evidence="6">DNA helicase</fullName>
    </submittedName>
</protein>
<dbReference type="Gene3D" id="3.40.50.300">
    <property type="entry name" value="P-loop containing nucleotide triphosphate hydrolases"/>
    <property type="match status" value="2"/>
</dbReference>
<organism evidence="6 7">
    <name type="scientific">Novosphingobium resinovorum</name>
    <dbReference type="NCBI Taxonomy" id="158500"/>
    <lineage>
        <taxon>Bacteria</taxon>
        <taxon>Pseudomonadati</taxon>
        <taxon>Pseudomonadota</taxon>
        <taxon>Alphaproteobacteria</taxon>
        <taxon>Sphingomonadales</taxon>
        <taxon>Sphingomonadaceae</taxon>
        <taxon>Novosphingobium</taxon>
    </lineage>
</organism>
<sequence>MPAYDPERLDLANGARIGLALENEISANQARSYVRCLQIGWQVDTIGWSQADSEGQLADARRLLHAAEIFAEIEGYEAPRAIDCYRRAGEILEWLARSNDGTKMFAPIELLSGAAFQLGGLPAMASGLLGQLDLDEDGPALFAAFLRADFDEVLTLAMAFWKQHPGLTAADASPRILEEQNDDRLAWYFTVELVRALGLFADSARRGDDARLRKAAAKLKALDSMAVRTFSDDVSLLIGLLRQVGERFAAASIYRSVRALGQLNLERMPRMLAFGRDQFARGRGILWSSQLAGITRLLENSSFALCTPTGSGKTLVANLGLIKELLLRDHGDVIPLALYVVPSRALAGEVEAKLTSELGRDLIITGLYGGADWGITDYWLNADRPTVLIATVEKADALMRYLAPLLLGRLRLLIVDEAHQVLPEDTESGRNAFADHSSRALRLESFVARLLTQAPDIVRIALTAVAGGAAGPVARWMEGDADAQAIGTRYRSTRQVIGVLETASERRSTMLLDLMNGRPLYVRGRDAPVYLNLTIPPMAQLPPDMRRSLYCFNQVTVLWTALHLAATNRRILISLAQKPEETMGWYAKSFDLPAWQGLSAYVPPEGRLGAMFAEARAACVDYCGPESYEVALLDRGIATSHGQMPQRLRRLMVQMIDEKVCPITVATATLTEGVNLPFDIIFVTSLKRSAYDNVKQKPIITPYTPAEFRNLAGRAGRPGATKGMEGLTLVALPTTIATTANGQKQTQHNQVGALREDYNVLRENLRLDELAGDATLSPLAMLLQELRNKASLYFGHVTDEAFLCWLDQVQPEELSDDAGTGATSDLARLADTVDELDSFVMTALEELSLLDDGLDGAQAEAKLAALWQKTFTMAAAAQEAWLEQAIVRRGRAIVEEIYPDAEERRRLYQYGFSPYVGRRFEAVAPAISEKLTEALNYGSDTPAQRLARFTALGELLKSDRGFGFRVRDTVGDQNILATWTDVLAWWMRGPGGEVPEAGNLRARQRFVADNLEFRLGVAIGAVVAQKWTAGAGDPLAVPSLDAWKATTGLPWFGFWARELLRWGTLDPFVAFALAQGRAKTREDAEELRSSFDEWLEAEVKNPTSEDLISPQHFLAWERGLPARERERVEPVPDEAELTGTTGAMRRYSVLPITGDEEVLWVDAAGYELARSSDEPRHYDSSDIANDYVLDTVAQPSVRRVFARSRWR</sequence>
<dbReference type="OrthoDB" id="9815222at2"/>
<feature type="domain" description="Helicase ATP-binding" evidence="5">
    <location>
        <begin position="294"/>
        <end position="464"/>
    </location>
</feature>
<keyword evidence="4" id="KW-0067">ATP-binding</keyword>
<keyword evidence="1" id="KW-0547">Nucleotide-binding</keyword>
<evidence type="ECO:0000256" key="2">
    <source>
        <dbReference type="ARBA" id="ARBA00022801"/>
    </source>
</evidence>
<dbReference type="SUPFAM" id="SSF52540">
    <property type="entry name" value="P-loop containing nucleoside triphosphate hydrolases"/>
    <property type="match status" value="1"/>
</dbReference>
<dbReference type="RefSeq" id="WP_069709274.1">
    <property type="nucleotide sequence ID" value="NZ_CP017075.1"/>
</dbReference>
<dbReference type="InterPro" id="IPR011545">
    <property type="entry name" value="DEAD/DEAH_box_helicase_dom"/>
</dbReference>
<evidence type="ECO:0000256" key="3">
    <source>
        <dbReference type="ARBA" id="ARBA00022806"/>
    </source>
</evidence>
<dbReference type="GO" id="GO:0016787">
    <property type="term" value="F:hydrolase activity"/>
    <property type="evidence" value="ECO:0007669"/>
    <property type="project" value="UniProtKB-KW"/>
</dbReference>
<dbReference type="GO" id="GO:0004386">
    <property type="term" value="F:helicase activity"/>
    <property type="evidence" value="ECO:0007669"/>
    <property type="project" value="UniProtKB-KW"/>
</dbReference>
<dbReference type="SMART" id="SM00490">
    <property type="entry name" value="HELICc"/>
    <property type="match status" value="1"/>
</dbReference>
<accession>A0A1D8A9F5</accession>
<keyword evidence="7" id="KW-1185">Reference proteome</keyword>
<keyword evidence="3 6" id="KW-0347">Helicase</keyword>
<name>A0A1D8A9F5_9SPHN</name>
<dbReference type="InterPro" id="IPR014001">
    <property type="entry name" value="Helicase_ATP-bd"/>
</dbReference>
<dbReference type="InterPro" id="IPR027417">
    <property type="entry name" value="P-loop_NTPase"/>
</dbReference>
<evidence type="ECO:0000313" key="6">
    <source>
        <dbReference type="EMBL" id="AOR78695.1"/>
    </source>
</evidence>
<gene>
    <name evidence="6" type="ORF">BES08_14320</name>
</gene>
<dbReference type="EMBL" id="CP017075">
    <property type="protein sequence ID" value="AOR78695.1"/>
    <property type="molecule type" value="Genomic_DNA"/>
</dbReference>
<evidence type="ECO:0000256" key="1">
    <source>
        <dbReference type="ARBA" id="ARBA00022741"/>
    </source>
</evidence>
<dbReference type="SMART" id="SM00487">
    <property type="entry name" value="DEXDc"/>
    <property type="match status" value="1"/>
</dbReference>
<dbReference type="KEGG" id="nre:BES08_14320"/>
<keyword evidence="2" id="KW-0378">Hydrolase</keyword>
<dbReference type="InterPro" id="IPR001650">
    <property type="entry name" value="Helicase_C-like"/>
</dbReference>
<dbReference type="Proteomes" id="UP000094626">
    <property type="component" value="Chromosome"/>
</dbReference>
<evidence type="ECO:0000259" key="5">
    <source>
        <dbReference type="PROSITE" id="PS51192"/>
    </source>
</evidence>
<dbReference type="GO" id="GO:0005524">
    <property type="term" value="F:ATP binding"/>
    <property type="evidence" value="ECO:0007669"/>
    <property type="project" value="UniProtKB-KW"/>
</dbReference>
<dbReference type="InterPro" id="IPR050474">
    <property type="entry name" value="Hel308_SKI2-like"/>
</dbReference>
<evidence type="ECO:0000256" key="4">
    <source>
        <dbReference type="ARBA" id="ARBA00022840"/>
    </source>
</evidence>
<reference evidence="7" key="1">
    <citation type="journal article" date="2017" name="J. Biotechnol.">
        <title>Complete genome sequence of Novosphingobium resinovorum SA1, a versatile xenobiotic-degrading bacterium capable of utilizing sulfanilic acid.</title>
        <authorList>
            <person name="Hegedus B."/>
            <person name="Kos P.B."/>
            <person name="Balint B."/>
            <person name="Maroti G."/>
            <person name="Gan H.M."/>
            <person name="Perei K."/>
            <person name="Rakhely G."/>
        </authorList>
    </citation>
    <scope>NUCLEOTIDE SEQUENCE [LARGE SCALE GENOMIC DNA]</scope>
    <source>
        <strain evidence="7">SA1</strain>
    </source>
</reference>
<dbReference type="Pfam" id="PF00270">
    <property type="entry name" value="DEAD"/>
    <property type="match status" value="1"/>
</dbReference>
<proteinExistence type="predicted"/>
<dbReference type="AlphaFoldDB" id="A0A1D8A9F5"/>
<dbReference type="PANTHER" id="PTHR47961">
    <property type="entry name" value="DNA POLYMERASE THETA, PUTATIVE (AFU_ORTHOLOGUE AFUA_1G05260)-RELATED"/>
    <property type="match status" value="1"/>
</dbReference>
<dbReference type="PROSITE" id="PS51192">
    <property type="entry name" value="HELICASE_ATP_BIND_1"/>
    <property type="match status" value="1"/>
</dbReference>
<evidence type="ECO:0000313" key="7">
    <source>
        <dbReference type="Proteomes" id="UP000094626"/>
    </source>
</evidence>
<dbReference type="GO" id="GO:0003676">
    <property type="term" value="F:nucleic acid binding"/>
    <property type="evidence" value="ECO:0007669"/>
    <property type="project" value="InterPro"/>
</dbReference>
<dbReference type="PANTHER" id="PTHR47961:SF6">
    <property type="entry name" value="DNA-DIRECTED DNA POLYMERASE"/>
    <property type="match status" value="1"/>
</dbReference>